<dbReference type="AlphaFoldDB" id="X0SQP8"/>
<organism evidence="2">
    <name type="scientific">marine sediment metagenome</name>
    <dbReference type="NCBI Taxonomy" id="412755"/>
    <lineage>
        <taxon>unclassified sequences</taxon>
        <taxon>metagenomes</taxon>
        <taxon>ecological metagenomes</taxon>
    </lineage>
</organism>
<proteinExistence type="predicted"/>
<reference evidence="2" key="1">
    <citation type="journal article" date="2014" name="Front. Microbiol.">
        <title>High frequency of phylogenetically diverse reductive dehalogenase-homologous genes in deep subseafloor sedimentary metagenomes.</title>
        <authorList>
            <person name="Kawai M."/>
            <person name="Futagami T."/>
            <person name="Toyoda A."/>
            <person name="Takaki Y."/>
            <person name="Nishi S."/>
            <person name="Hori S."/>
            <person name="Arai W."/>
            <person name="Tsubouchi T."/>
            <person name="Morono Y."/>
            <person name="Uchiyama I."/>
            <person name="Ito T."/>
            <person name="Fujiyama A."/>
            <person name="Inagaki F."/>
            <person name="Takami H."/>
        </authorList>
    </citation>
    <scope>NUCLEOTIDE SEQUENCE</scope>
    <source>
        <strain evidence="2">Expedition CK06-06</strain>
    </source>
</reference>
<evidence type="ECO:0000313" key="2">
    <source>
        <dbReference type="EMBL" id="GAF78212.1"/>
    </source>
</evidence>
<feature type="domain" description="Minor capsid protein P8 central region" evidence="1">
    <location>
        <begin position="9"/>
        <end position="124"/>
    </location>
</feature>
<protein>
    <recommendedName>
        <fullName evidence="1">Minor capsid protein P8 central region domain-containing protein</fullName>
    </recommendedName>
</protein>
<dbReference type="Pfam" id="PF19065">
    <property type="entry name" value="P8_CR"/>
    <property type="match status" value="1"/>
</dbReference>
<gene>
    <name evidence="2" type="ORF">S01H1_13728</name>
</gene>
<dbReference type="EMBL" id="BARS01007095">
    <property type="protein sequence ID" value="GAF78212.1"/>
    <property type="molecule type" value="Genomic_DNA"/>
</dbReference>
<accession>X0SQP8</accession>
<name>X0SQP8_9ZZZZ</name>
<evidence type="ECO:0000259" key="1">
    <source>
        <dbReference type="Pfam" id="PF19065"/>
    </source>
</evidence>
<dbReference type="InterPro" id="IPR043916">
    <property type="entry name" value="P8_CR"/>
</dbReference>
<comment type="caution">
    <text evidence="2">The sequence shown here is derived from an EMBL/GenBank/DDBJ whole genome shotgun (WGS) entry which is preliminary data.</text>
</comment>
<sequence length="129" mass="15193">MSSEIGKIITENKLSRLFFSDENKNIIQNAIRYSIYTKTSKIISRQSDRELDIIMRSIYLQYSKNNNFNFRKQVDDLNKLVIDYSVNIIYTNLNQHLKYIKKINKLPLPISHPKNVSNTGSKSLIFNKF</sequence>